<proteinExistence type="predicted"/>
<dbReference type="AlphaFoldDB" id="A0A9P4WT14"/>
<evidence type="ECO:0000256" key="1">
    <source>
        <dbReference type="SAM" id="MobiDB-lite"/>
    </source>
</evidence>
<dbReference type="EMBL" id="SWKV01000018">
    <property type="protein sequence ID" value="KAF3041860.1"/>
    <property type="molecule type" value="Genomic_DNA"/>
</dbReference>
<feature type="region of interest" description="Disordered" evidence="1">
    <location>
        <begin position="758"/>
        <end position="818"/>
    </location>
</feature>
<protein>
    <submittedName>
        <fullName evidence="2">Uncharacterized protein</fullName>
    </submittedName>
</protein>
<keyword evidence="3" id="KW-1185">Reference proteome</keyword>
<name>A0A9P4WT14_9PLEO</name>
<feature type="compositionally biased region" description="Basic and acidic residues" evidence="1">
    <location>
        <begin position="809"/>
        <end position="818"/>
    </location>
</feature>
<feature type="compositionally biased region" description="Acidic residues" evidence="1">
    <location>
        <begin position="767"/>
        <end position="782"/>
    </location>
</feature>
<reference evidence="2" key="1">
    <citation type="submission" date="2019-04" db="EMBL/GenBank/DDBJ databases">
        <title>Sequencing of skin fungus with MAO and IRED activity.</title>
        <authorList>
            <person name="Marsaioli A.J."/>
            <person name="Bonatto J.M.C."/>
            <person name="Reis Junior O."/>
        </authorList>
    </citation>
    <scope>NUCLEOTIDE SEQUENCE</scope>
    <source>
        <strain evidence="2">28M1</strain>
    </source>
</reference>
<dbReference type="PROSITE" id="PS00012">
    <property type="entry name" value="PHOSPHOPANTETHEINE"/>
    <property type="match status" value="1"/>
</dbReference>
<dbReference type="Proteomes" id="UP000758155">
    <property type="component" value="Unassembled WGS sequence"/>
</dbReference>
<comment type="caution">
    <text evidence="2">The sequence shown here is derived from an EMBL/GenBank/DDBJ whole genome shotgun (WGS) entry which is preliminary data.</text>
</comment>
<gene>
    <name evidence="2" type="ORF">E8E12_001110</name>
</gene>
<feature type="region of interest" description="Disordered" evidence="1">
    <location>
        <begin position="201"/>
        <end position="220"/>
    </location>
</feature>
<organism evidence="2 3">
    <name type="scientific">Didymella heteroderae</name>
    <dbReference type="NCBI Taxonomy" id="1769908"/>
    <lineage>
        <taxon>Eukaryota</taxon>
        <taxon>Fungi</taxon>
        <taxon>Dikarya</taxon>
        <taxon>Ascomycota</taxon>
        <taxon>Pezizomycotina</taxon>
        <taxon>Dothideomycetes</taxon>
        <taxon>Pleosporomycetidae</taxon>
        <taxon>Pleosporales</taxon>
        <taxon>Pleosporineae</taxon>
        <taxon>Didymellaceae</taxon>
        <taxon>Didymella</taxon>
    </lineage>
</organism>
<evidence type="ECO:0000313" key="3">
    <source>
        <dbReference type="Proteomes" id="UP000758155"/>
    </source>
</evidence>
<feature type="region of interest" description="Disordered" evidence="1">
    <location>
        <begin position="554"/>
        <end position="575"/>
    </location>
</feature>
<accession>A0A9P4WT14</accession>
<dbReference type="InterPro" id="IPR006162">
    <property type="entry name" value="Ppantetheine_attach_site"/>
</dbReference>
<dbReference type="OrthoDB" id="3792684at2759"/>
<sequence>MDDPTPCFKYVGNVVTSVAMPQFTSLTVPIDTSLVANLSTHPEDEVLLQRRYYILRRAGVKARGSEAFFEKMSTGHASGRRLGHTTIPVTILPATRDVKLSPERTYIIVGSSDIARAMGIDSLVTAELGSWARKALRVQIPNSLDFDGANSRDVVNVKVILLLETAMPKLQIKRDNSPEQTLSTASMDSRGAIAMQFAATPTDSKRDDNCARTRPRYTPRPLPLRVYQNAERQSSPTKIKTEPVDKEHVVAAVPAPAKDREMHPQQNRFVGSRHASGRHGVQAMPAASWLSSRPVPAPQQTLSLNQTFHNDTVLAKYSRPNLSQPAINKNTLPPLTKHIKRVTSMDGFSFGGDHGLGGGQEMDFNGFGPYTGVQDQQQLMTLPWKVLQDLQREVNAQRGVVHEMFNLNTQLYARLTDLEARVGHLEHQGVPFQTLSASSMAVGAPLGAALNAEGLLDGDDTEKTPAQEDLMAEKNTSTKRPIAEAFSGEGTTMPGRTKYRKKLQLKIPKTVPVAASGACIPTPMPSVGNLHCLSHYLTDDPQALQTAPQSAMVTSFPATPRTPYTPGRIGPPDSYKKTTTSINKRLIHNLNKSMPPQNVQLPMVPLTDTEVVVYFFNSLSKPVVSLRLYARGWGPASIVQCLNNHRDVDPPYLRNTASVKCTTAIKLGRRLYGPDWEAEYRTVFSTAEDPKATDLIRADENETLDYDVRALGAALKKHPEGEEAGIFTKCVKYCIEKNAPYTMSNVFQLAIDLQNGNLPEHPISPKEEDESTDDATEDEDSDSPSPLAERSSFFGRTERPIKFTAVNGQHEEHKEEET</sequence>
<evidence type="ECO:0000313" key="2">
    <source>
        <dbReference type="EMBL" id="KAF3041860.1"/>
    </source>
</evidence>